<feature type="compositionally biased region" description="Basic and acidic residues" evidence="1">
    <location>
        <begin position="129"/>
        <end position="152"/>
    </location>
</feature>
<protein>
    <submittedName>
        <fullName evidence="4">CCDC66 domain-containing protein</fullName>
    </submittedName>
</protein>
<feature type="compositionally biased region" description="Polar residues" evidence="1">
    <location>
        <begin position="255"/>
        <end position="304"/>
    </location>
</feature>
<name>A0A3P8EFX8_HELPZ</name>
<feature type="compositionally biased region" description="Basic and acidic residues" evidence="1">
    <location>
        <begin position="598"/>
        <end position="609"/>
    </location>
</feature>
<feature type="region of interest" description="Disordered" evidence="1">
    <location>
        <begin position="96"/>
        <end position="332"/>
    </location>
</feature>
<reference evidence="2 3" key="1">
    <citation type="submission" date="2018-11" db="EMBL/GenBank/DDBJ databases">
        <authorList>
            <consortium name="Pathogen Informatics"/>
        </authorList>
    </citation>
    <scope>NUCLEOTIDE SEQUENCE [LARGE SCALE GENOMIC DNA]</scope>
</reference>
<proteinExistence type="predicted"/>
<dbReference type="EMBL" id="UZAH01030542">
    <property type="protein sequence ID" value="VDP10899.1"/>
    <property type="molecule type" value="Genomic_DNA"/>
</dbReference>
<evidence type="ECO:0000256" key="1">
    <source>
        <dbReference type="SAM" id="MobiDB-lite"/>
    </source>
</evidence>
<feature type="compositionally biased region" description="Basic and acidic residues" evidence="1">
    <location>
        <begin position="96"/>
        <end position="108"/>
    </location>
</feature>
<reference evidence="4" key="2">
    <citation type="submission" date="2019-09" db="UniProtKB">
        <authorList>
            <consortium name="WormBaseParasite"/>
        </authorList>
    </citation>
    <scope>IDENTIFICATION</scope>
</reference>
<feature type="region of interest" description="Disordered" evidence="1">
    <location>
        <begin position="564"/>
        <end position="609"/>
    </location>
</feature>
<evidence type="ECO:0000313" key="4">
    <source>
        <dbReference type="WBParaSite" id="HPBE_0001821501-mRNA-1"/>
    </source>
</evidence>
<feature type="compositionally biased region" description="Basic and acidic residues" evidence="1">
    <location>
        <begin position="691"/>
        <end position="715"/>
    </location>
</feature>
<feature type="compositionally biased region" description="Low complexity" evidence="1">
    <location>
        <begin position="178"/>
        <end position="199"/>
    </location>
</feature>
<keyword evidence="3" id="KW-1185">Reference proteome</keyword>
<sequence length="816" mass="90624">MDFHRQSLSDRLSALLASVSGQRQPIPAASTPARLPEKKRELTAGEIETLPQVLDFIKATSNPKKIRDVVARFLQNPLLSENDRELVKKKVLEKIEEEKRKKEAKKASTEPNTTLSSSSSSATTVCEPPKVEKHTTFEHGRAQPPRPAHEASQRGSASRAEPPPRASYGPQGKTVSEATSTRQSGTSSQASAGQSKQQTPQASSAPQGKAAQTSAAQNAGASSQGSAGKASQSQATAAQQAKSSPQTKQEKAPSQGKQAAQQGTPPQGKQTSQEKAAPQSDTKSSANASAQQGHSSKEAANSSKETPENRAPSDGDKPAAQDSKTEENNEAYLEQLHYVGDLVAKLRKLNEPGKVCSAISSEAPLMKEEVADPASYSEWVTSTPVKSSIPATTPRNTMQYSVPIGQSFQPGPGVMFPMQSSLFQVPPPNFDFRTAAPAANHSYAGFRTVPPLLTALPLSYKLTERDRIPRTPTPRQSFQPGPGVMFPMQSSLFQVPPPNFDFRTAAPAANHSYAGFRTVPPLLTALPLSYKLTERDRIPRTPTPLAVLNESGRLVMPGARVIERTKKEQERVPEKDPLKEQEKPPEKHEQPTDVQMEEAARSKESRSIAREEWELRNEREREQWELRNRGEHEKKQLTDAQREEAARAKDCYTRNYALRHGVSLEEAERMIAREEWELQNEREREQWELRNHEARRAPKRRNEFESSREHDRYMKGFEPLPPNQKYAKNVNDEYDPYHPSYLPEPPPPPGYDHDFWRSRRAGYGPEEGEILNSSFDSTGTGGYYDPRNRYADYYSSHPGGPARERPPERRSLLDGL</sequence>
<feature type="region of interest" description="Disordered" evidence="1">
    <location>
        <begin position="691"/>
        <end position="816"/>
    </location>
</feature>
<evidence type="ECO:0000313" key="3">
    <source>
        <dbReference type="Proteomes" id="UP000050761"/>
    </source>
</evidence>
<feature type="compositionally biased region" description="Low complexity" evidence="1">
    <location>
        <begin position="109"/>
        <end position="124"/>
    </location>
</feature>
<dbReference type="OrthoDB" id="5878009at2759"/>
<feature type="compositionally biased region" description="Basic and acidic residues" evidence="1">
    <location>
        <begin position="564"/>
        <end position="591"/>
    </location>
</feature>
<dbReference type="AlphaFoldDB" id="A0A3P8EFX8"/>
<dbReference type="WBParaSite" id="HPBE_0001821501-mRNA-1">
    <property type="protein sequence ID" value="HPBE_0001821501-mRNA-1"/>
    <property type="gene ID" value="HPBE_0001821501"/>
</dbReference>
<feature type="region of interest" description="Disordered" evidence="1">
    <location>
        <begin position="622"/>
        <end position="643"/>
    </location>
</feature>
<evidence type="ECO:0000313" key="2">
    <source>
        <dbReference type="EMBL" id="VDP10899.1"/>
    </source>
</evidence>
<dbReference type="Proteomes" id="UP000050761">
    <property type="component" value="Unassembled WGS sequence"/>
</dbReference>
<accession>A0A3P8EFX8</accession>
<feature type="compositionally biased region" description="Basic and acidic residues" evidence="1">
    <location>
        <begin position="305"/>
        <end position="327"/>
    </location>
</feature>
<organism evidence="2">
    <name type="scientific">Heligmosomoides polygyrus</name>
    <name type="common">Parasitic roundworm</name>
    <dbReference type="NCBI Taxonomy" id="6339"/>
    <lineage>
        <taxon>Eukaryota</taxon>
        <taxon>Metazoa</taxon>
        <taxon>Ecdysozoa</taxon>
        <taxon>Nematoda</taxon>
        <taxon>Chromadorea</taxon>
        <taxon>Rhabditida</taxon>
        <taxon>Rhabditina</taxon>
        <taxon>Rhabditomorpha</taxon>
        <taxon>Strongyloidea</taxon>
        <taxon>Heligmosomidae</taxon>
        <taxon>Heligmosomoides</taxon>
    </lineage>
</organism>
<gene>
    <name evidence="2" type="ORF">HPBE_LOCUS18214</name>
</gene>
<feature type="compositionally biased region" description="Basic and acidic residues" evidence="1">
    <location>
        <begin position="802"/>
        <end position="816"/>
    </location>
</feature>
<feature type="compositionally biased region" description="Low complexity" evidence="1">
    <location>
        <begin position="208"/>
        <end position="247"/>
    </location>
</feature>